<evidence type="ECO:0000256" key="7">
    <source>
        <dbReference type="ARBA" id="ARBA00022989"/>
    </source>
</evidence>
<dbReference type="NCBIfam" id="TIGR01007">
    <property type="entry name" value="eps_fam"/>
    <property type="match status" value="1"/>
</dbReference>
<evidence type="ECO:0000256" key="6">
    <source>
        <dbReference type="ARBA" id="ARBA00022840"/>
    </source>
</evidence>
<evidence type="ECO:0000256" key="8">
    <source>
        <dbReference type="ARBA" id="ARBA00023136"/>
    </source>
</evidence>
<evidence type="ECO:0000256" key="1">
    <source>
        <dbReference type="ARBA" id="ARBA00004651"/>
    </source>
</evidence>
<evidence type="ECO:0000256" key="2">
    <source>
        <dbReference type="ARBA" id="ARBA00006683"/>
    </source>
</evidence>
<dbReference type="Proteomes" id="UP001220456">
    <property type="component" value="Unassembled WGS sequence"/>
</dbReference>
<organism evidence="11 12">
    <name type="scientific">Arthrobacter vasquezii</name>
    <dbReference type="NCBI Taxonomy" id="2977629"/>
    <lineage>
        <taxon>Bacteria</taxon>
        <taxon>Bacillati</taxon>
        <taxon>Actinomycetota</taxon>
        <taxon>Actinomycetes</taxon>
        <taxon>Micrococcales</taxon>
        <taxon>Micrococcaceae</taxon>
        <taxon>Arthrobacter</taxon>
    </lineage>
</organism>
<feature type="domain" description="Polysaccharide chain length determinant N-terminal" evidence="10">
    <location>
        <begin position="5"/>
        <end position="88"/>
    </location>
</feature>
<comment type="similarity">
    <text evidence="2">Belongs to the CpsC/CapA family.</text>
</comment>
<dbReference type="InterPro" id="IPR033756">
    <property type="entry name" value="YlxH/NBP35"/>
</dbReference>
<evidence type="ECO:0000256" key="3">
    <source>
        <dbReference type="ARBA" id="ARBA00022475"/>
    </source>
</evidence>
<evidence type="ECO:0000256" key="5">
    <source>
        <dbReference type="ARBA" id="ARBA00022741"/>
    </source>
</evidence>
<reference evidence="11 12" key="1">
    <citation type="journal article" date="2023" name="Int. J. Syst. Evol. Microbiol.">
        <title>Arthrobacter vasquezii sp. nov., isolated from a soil sample from Union Glacier, Antarctica.</title>
        <authorList>
            <person name="Valenzuela-Ibaceta F."/>
            <person name="Carrasco V."/>
            <person name="Lagos-Moraga S."/>
            <person name="Dietz-Vargas C."/>
            <person name="Navarro C.A."/>
            <person name="Perez-Donoso J.M."/>
        </authorList>
    </citation>
    <scope>NUCLEOTIDE SEQUENCE [LARGE SCALE GENOMIC DNA]</scope>
    <source>
        <strain evidence="11 12">EH-1B-1</strain>
    </source>
</reference>
<accession>A0ABT6CZ34</accession>
<dbReference type="SUPFAM" id="SSF52540">
    <property type="entry name" value="P-loop containing nucleoside triphosphate hydrolases"/>
    <property type="match status" value="1"/>
</dbReference>
<feature type="transmembrane region" description="Helical" evidence="9">
    <location>
        <begin position="12"/>
        <end position="34"/>
    </location>
</feature>
<keyword evidence="5" id="KW-0547">Nucleotide-binding</keyword>
<dbReference type="EC" id="2.7.10.2" evidence="11"/>
<dbReference type="CDD" id="cd05387">
    <property type="entry name" value="BY-kinase"/>
    <property type="match status" value="1"/>
</dbReference>
<evidence type="ECO:0000256" key="9">
    <source>
        <dbReference type="SAM" id="Phobius"/>
    </source>
</evidence>
<evidence type="ECO:0000256" key="4">
    <source>
        <dbReference type="ARBA" id="ARBA00022692"/>
    </source>
</evidence>
<keyword evidence="11" id="KW-0808">Transferase</keyword>
<sequence>METSEYLRILRRNWLVIACFVGAGLLIATAYSFITPPAYTSQTKLFAAIQNSGSAAELQQGNSFTQARIQSYAETVDTPVVLNPVIESLGLATSAAELARNIEATSDSDTVLMTIAATDASPIRAAAIAQATSDSLIDVIDRLETTAEGGTSPIKLSVVTPAAAPSSPSSPNLRANLLLGSVAGLLAGLGAALGRHKLDTKIRGVEDLRRFTDASILGGINFDSDATRKPLLTQSPTQSPRAETFRQIRTNLQFAHLTHDSRSVLVTSSLPSEGKSTTAVNLAIAISQAGQSVVLIDADLRRPRVHEYLGLERNAGLTTALIGRAEVNDLLQPWGEDDLYVLTSGQIPPNPSELLGSKRMQELIKYLEKHFDAVIIDAPPLLPVTDAAVLSQGVGGVVMVVGSSRVKSPDLQKSLAALEMVDAVLLGVVLNLLPAKGPDAYSYSYYSSEHPDATTPNFGRKFSSREQPRLVASDFDDKVLRGDRAVPRGTRP</sequence>
<evidence type="ECO:0000313" key="12">
    <source>
        <dbReference type="Proteomes" id="UP001220456"/>
    </source>
</evidence>
<comment type="caution">
    <text evidence="11">The sequence shown here is derived from an EMBL/GenBank/DDBJ whole genome shotgun (WGS) entry which is preliminary data.</text>
</comment>
<proteinExistence type="inferred from homology"/>
<keyword evidence="8 9" id="KW-0472">Membrane</keyword>
<dbReference type="RefSeq" id="WP_277359131.1">
    <property type="nucleotide sequence ID" value="NZ_JAROKN010000040.1"/>
</dbReference>
<dbReference type="GO" id="GO:0004715">
    <property type="term" value="F:non-membrane spanning protein tyrosine kinase activity"/>
    <property type="evidence" value="ECO:0007669"/>
    <property type="project" value="UniProtKB-EC"/>
</dbReference>
<evidence type="ECO:0000259" key="10">
    <source>
        <dbReference type="Pfam" id="PF02706"/>
    </source>
</evidence>
<dbReference type="EMBL" id="JAROKN010000040">
    <property type="protein sequence ID" value="MDF9278727.1"/>
    <property type="molecule type" value="Genomic_DNA"/>
</dbReference>
<name>A0ABT6CZ34_9MICC</name>
<dbReference type="Pfam" id="PF02706">
    <property type="entry name" value="Wzz"/>
    <property type="match status" value="1"/>
</dbReference>
<dbReference type="InterPro" id="IPR050445">
    <property type="entry name" value="Bact_polysacc_biosynth/exp"/>
</dbReference>
<dbReference type="Pfam" id="PF10609">
    <property type="entry name" value="ParA"/>
    <property type="match status" value="1"/>
</dbReference>
<dbReference type="InterPro" id="IPR027417">
    <property type="entry name" value="P-loop_NTPase"/>
</dbReference>
<dbReference type="PANTHER" id="PTHR32309:SF13">
    <property type="entry name" value="FERRIC ENTEROBACTIN TRANSPORT PROTEIN FEPE"/>
    <property type="match status" value="1"/>
</dbReference>
<gene>
    <name evidence="11" type="ORF">P4U43_13115</name>
</gene>
<protein>
    <submittedName>
        <fullName evidence="11">Polysaccharide biosynthesis tyrosine autokinase</fullName>
        <ecNumber evidence="11">2.7.10.2</ecNumber>
    </submittedName>
</protein>
<dbReference type="InterPro" id="IPR005702">
    <property type="entry name" value="Wzc-like_C"/>
</dbReference>
<comment type="subcellular location">
    <subcellularLocation>
        <location evidence="1">Cell membrane</location>
        <topology evidence="1">Multi-pass membrane protein</topology>
    </subcellularLocation>
</comment>
<evidence type="ECO:0000313" key="11">
    <source>
        <dbReference type="EMBL" id="MDF9278727.1"/>
    </source>
</evidence>
<keyword evidence="4 9" id="KW-0812">Transmembrane</keyword>
<dbReference type="PANTHER" id="PTHR32309">
    <property type="entry name" value="TYROSINE-PROTEIN KINASE"/>
    <property type="match status" value="1"/>
</dbReference>
<keyword evidence="7 9" id="KW-1133">Transmembrane helix</keyword>
<keyword evidence="3" id="KW-1003">Cell membrane</keyword>
<dbReference type="Gene3D" id="3.40.50.300">
    <property type="entry name" value="P-loop containing nucleotide triphosphate hydrolases"/>
    <property type="match status" value="1"/>
</dbReference>
<keyword evidence="6" id="KW-0067">ATP-binding</keyword>
<keyword evidence="12" id="KW-1185">Reference proteome</keyword>
<dbReference type="InterPro" id="IPR003856">
    <property type="entry name" value="LPS_length_determ_N"/>
</dbReference>